<evidence type="ECO:0000259" key="2">
    <source>
        <dbReference type="Pfam" id="PF07833"/>
    </source>
</evidence>
<dbReference type="CDD" id="cd14789">
    <property type="entry name" value="Tiki"/>
    <property type="match status" value="1"/>
</dbReference>
<proteinExistence type="predicted"/>
<dbReference type="InterPro" id="IPR047111">
    <property type="entry name" value="YbaP-like"/>
</dbReference>
<evidence type="ECO:0000256" key="1">
    <source>
        <dbReference type="SAM" id="SignalP"/>
    </source>
</evidence>
<keyword evidence="1" id="KW-0732">Signal</keyword>
<dbReference type="Pfam" id="PF01963">
    <property type="entry name" value="TraB_PrgY_gumN"/>
    <property type="match status" value="1"/>
</dbReference>
<dbReference type="Gene3D" id="3.30.457.10">
    <property type="entry name" value="Copper amine oxidase-like, N-terminal domain"/>
    <property type="match status" value="1"/>
</dbReference>
<feature type="domain" description="Copper amine oxidase-like N-terminal" evidence="2">
    <location>
        <begin position="33"/>
        <end position="145"/>
    </location>
</feature>
<dbReference type="InterPro" id="IPR012854">
    <property type="entry name" value="Cu_amine_oxidase-like_N"/>
</dbReference>
<dbReference type="SUPFAM" id="SSF55383">
    <property type="entry name" value="Copper amine oxidase, domain N"/>
    <property type="match status" value="1"/>
</dbReference>
<dbReference type="EMBL" id="JANIPJ010000007">
    <property type="protein sequence ID" value="MCR2804508.1"/>
    <property type="molecule type" value="Genomic_DNA"/>
</dbReference>
<evidence type="ECO:0000313" key="3">
    <source>
        <dbReference type="EMBL" id="MCR2804508.1"/>
    </source>
</evidence>
<sequence>MKKLVALFVSLIMALGFATAAGAAPAASPLEIYVNDKLVEFKEDKPVKQNGTTLVPVRMLLEQLDFEVTWDQDTQMATAISTSPRNNLVISLQIGSDTAYVNAKPQKLLLAPQKINQRTYVPLRFIVEQSGYEIEWNEKLNRISIDTIVESKGYMWKVEKDGNVVYLLGSIHVANEAMYPLRDEITEAFEEADYLAVEVNTSVEPEDLGAYVEDLATYKDGTTLRNHLSPEVYAALGELLTELEIPTNALDTYEPWYVSMILDSFGREDSEYESELGIDLHFMNEATDANVPIMELESYQSQFEMFDNFSDGLQEQFVIGSLYSLYGEEEPAEDLSEMWIAGDVEELTQMAEDMQADLEYYNAMLKDRNILMAEKVNGFLTGSKPATFFVVVGALHMVGEHGLVALLEEMGYTVTRL</sequence>
<dbReference type="Proteomes" id="UP001141950">
    <property type="component" value="Unassembled WGS sequence"/>
</dbReference>
<dbReference type="PANTHER" id="PTHR40590:SF1">
    <property type="entry name" value="CYTOPLASMIC PROTEIN"/>
    <property type="match status" value="1"/>
</dbReference>
<dbReference type="InterPro" id="IPR036582">
    <property type="entry name" value="Mao_N_sf"/>
</dbReference>
<feature type="chain" id="PRO_5040760568" evidence="1">
    <location>
        <begin position="24"/>
        <end position="417"/>
    </location>
</feature>
<gene>
    <name evidence="3" type="ORF">NQZ67_11530</name>
</gene>
<reference evidence="3" key="1">
    <citation type="submission" date="2022-08" db="EMBL/GenBank/DDBJ databases">
        <title>The genomic sequence of strain Paenibacillus sp. SCIV0701.</title>
        <authorList>
            <person name="Zhao H."/>
        </authorList>
    </citation>
    <scope>NUCLEOTIDE SEQUENCE</scope>
    <source>
        <strain evidence="3">SCIV0701</strain>
    </source>
</reference>
<protein>
    <submittedName>
        <fullName evidence="3">TraB/GumN family protein</fullName>
    </submittedName>
</protein>
<dbReference type="InterPro" id="IPR002816">
    <property type="entry name" value="TraB/PrgY/GumN_fam"/>
</dbReference>
<accession>A0A9X2MMA1</accession>
<name>A0A9X2MMA1_9BACL</name>
<comment type="caution">
    <text evidence="3">The sequence shown here is derived from an EMBL/GenBank/DDBJ whole genome shotgun (WGS) entry which is preliminary data.</text>
</comment>
<organism evidence="3 4">
    <name type="scientific">Paenibacillus soyae</name>
    <dbReference type="NCBI Taxonomy" id="2969249"/>
    <lineage>
        <taxon>Bacteria</taxon>
        <taxon>Bacillati</taxon>
        <taxon>Bacillota</taxon>
        <taxon>Bacilli</taxon>
        <taxon>Bacillales</taxon>
        <taxon>Paenibacillaceae</taxon>
        <taxon>Paenibacillus</taxon>
    </lineage>
</organism>
<dbReference type="Pfam" id="PF07833">
    <property type="entry name" value="Cu_amine_oxidN1"/>
    <property type="match status" value="1"/>
</dbReference>
<dbReference type="AlphaFoldDB" id="A0A9X2MMA1"/>
<feature type="signal peptide" evidence="1">
    <location>
        <begin position="1"/>
        <end position="23"/>
    </location>
</feature>
<keyword evidence="4" id="KW-1185">Reference proteome</keyword>
<dbReference type="PANTHER" id="PTHR40590">
    <property type="entry name" value="CYTOPLASMIC PROTEIN-RELATED"/>
    <property type="match status" value="1"/>
</dbReference>
<evidence type="ECO:0000313" key="4">
    <source>
        <dbReference type="Proteomes" id="UP001141950"/>
    </source>
</evidence>
<dbReference type="RefSeq" id="WP_257445576.1">
    <property type="nucleotide sequence ID" value="NZ_JANIPJ010000007.1"/>
</dbReference>